<feature type="chain" id="PRO_5025414384" description="Copper acquisition factor BIM1-like domain-containing protein" evidence="9">
    <location>
        <begin position="21"/>
        <end position="248"/>
    </location>
</feature>
<evidence type="ECO:0000256" key="2">
    <source>
        <dbReference type="ARBA" id="ARBA00022475"/>
    </source>
</evidence>
<keyword evidence="8" id="KW-1133">Transmembrane helix</keyword>
<evidence type="ECO:0000256" key="5">
    <source>
        <dbReference type="ARBA" id="ARBA00023136"/>
    </source>
</evidence>
<name>A0A6A6E0U7_9PEZI</name>
<dbReference type="Pfam" id="PF20238">
    <property type="entry name" value="BIM1-like_dom"/>
    <property type="match status" value="1"/>
</dbReference>
<feature type="transmembrane region" description="Helical" evidence="8">
    <location>
        <begin position="227"/>
        <end position="247"/>
    </location>
</feature>
<keyword evidence="6" id="KW-0325">Glycoprotein</keyword>
<evidence type="ECO:0000313" key="12">
    <source>
        <dbReference type="Proteomes" id="UP000800200"/>
    </source>
</evidence>
<evidence type="ECO:0000256" key="9">
    <source>
        <dbReference type="SAM" id="SignalP"/>
    </source>
</evidence>
<evidence type="ECO:0000313" key="11">
    <source>
        <dbReference type="EMBL" id="KAF2184098.1"/>
    </source>
</evidence>
<feature type="signal peptide" evidence="9">
    <location>
        <begin position="1"/>
        <end position="20"/>
    </location>
</feature>
<evidence type="ECO:0000256" key="8">
    <source>
        <dbReference type="SAM" id="Phobius"/>
    </source>
</evidence>
<keyword evidence="5 8" id="KW-0472">Membrane</keyword>
<gene>
    <name evidence="11" type="ORF">K469DRAFT_710001</name>
</gene>
<sequence>MFRFTELVFLVASWTAATSAHTVIVYPGWRGNNIRTNGTVAPGNPEIKPGSLGINYENGTLGFPYGMQWMYPCGGMPTSQNRTKWPIGGGAIAIQPGWFPGHSLALFFINMGYGTEPMNMSHAMLPVFQITGPSNVQYPGTFCLPQVPLPANYTPKIGDNATIQIIELAQHGAALYNCVDITFADPKDVAEVNETNCFNSTGQDDRIGFNLVFTSTSLSAGYPAVQLNAYISIFVPILFAMAAWITWL</sequence>
<dbReference type="GO" id="GO:0005886">
    <property type="term" value="C:plasma membrane"/>
    <property type="evidence" value="ECO:0007669"/>
    <property type="project" value="UniProtKB-SubCell"/>
</dbReference>
<dbReference type="GO" id="GO:0098552">
    <property type="term" value="C:side of membrane"/>
    <property type="evidence" value="ECO:0007669"/>
    <property type="project" value="UniProtKB-KW"/>
</dbReference>
<keyword evidence="2" id="KW-1003">Cell membrane</keyword>
<dbReference type="OrthoDB" id="5329488at2759"/>
<proteinExistence type="predicted"/>
<dbReference type="InterPro" id="IPR046936">
    <property type="entry name" value="BIM1-like"/>
</dbReference>
<keyword evidence="3" id="KW-0336">GPI-anchor</keyword>
<keyword evidence="7" id="KW-0449">Lipoprotein</keyword>
<protein>
    <recommendedName>
        <fullName evidence="10">Copper acquisition factor BIM1-like domain-containing protein</fullName>
    </recommendedName>
</protein>
<keyword evidence="4 9" id="KW-0732">Signal</keyword>
<dbReference type="Proteomes" id="UP000800200">
    <property type="component" value="Unassembled WGS sequence"/>
</dbReference>
<accession>A0A6A6E0U7</accession>
<dbReference type="PANTHER" id="PTHR34992">
    <property type="entry name" value="HYPHAL ANASTAMOSIS-7 PROTEIN"/>
    <property type="match status" value="1"/>
</dbReference>
<reference evidence="11" key="1">
    <citation type="journal article" date="2020" name="Stud. Mycol.">
        <title>101 Dothideomycetes genomes: a test case for predicting lifestyles and emergence of pathogens.</title>
        <authorList>
            <person name="Haridas S."/>
            <person name="Albert R."/>
            <person name="Binder M."/>
            <person name="Bloem J."/>
            <person name="Labutti K."/>
            <person name="Salamov A."/>
            <person name="Andreopoulos B."/>
            <person name="Baker S."/>
            <person name="Barry K."/>
            <person name="Bills G."/>
            <person name="Bluhm B."/>
            <person name="Cannon C."/>
            <person name="Castanera R."/>
            <person name="Culley D."/>
            <person name="Daum C."/>
            <person name="Ezra D."/>
            <person name="Gonzalez J."/>
            <person name="Henrissat B."/>
            <person name="Kuo A."/>
            <person name="Liang C."/>
            <person name="Lipzen A."/>
            <person name="Lutzoni F."/>
            <person name="Magnuson J."/>
            <person name="Mondo S."/>
            <person name="Nolan M."/>
            <person name="Ohm R."/>
            <person name="Pangilinan J."/>
            <person name="Park H.-J."/>
            <person name="Ramirez L."/>
            <person name="Alfaro M."/>
            <person name="Sun H."/>
            <person name="Tritt A."/>
            <person name="Yoshinaga Y."/>
            <person name="Zwiers L.-H."/>
            <person name="Turgeon B."/>
            <person name="Goodwin S."/>
            <person name="Spatafora J."/>
            <person name="Crous P."/>
            <person name="Grigoriev I."/>
        </authorList>
    </citation>
    <scope>NUCLEOTIDE SEQUENCE</scope>
    <source>
        <strain evidence="11">CBS 207.26</strain>
    </source>
</reference>
<organism evidence="11 12">
    <name type="scientific">Zopfia rhizophila CBS 207.26</name>
    <dbReference type="NCBI Taxonomy" id="1314779"/>
    <lineage>
        <taxon>Eukaryota</taxon>
        <taxon>Fungi</taxon>
        <taxon>Dikarya</taxon>
        <taxon>Ascomycota</taxon>
        <taxon>Pezizomycotina</taxon>
        <taxon>Dothideomycetes</taxon>
        <taxon>Dothideomycetes incertae sedis</taxon>
        <taxon>Zopfiaceae</taxon>
        <taxon>Zopfia</taxon>
    </lineage>
</organism>
<dbReference type="CDD" id="cd21176">
    <property type="entry name" value="LPMO_auxiliary-like"/>
    <property type="match status" value="1"/>
</dbReference>
<evidence type="ECO:0000256" key="7">
    <source>
        <dbReference type="ARBA" id="ARBA00023288"/>
    </source>
</evidence>
<evidence type="ECO:0000256" key="6">
    <source>
        <dbReference type="ARBA" id="ARBA00023180"/>
    </source>
</evidence>
<keyword evidence="8" id="KW-0812">Transmembrane</keyword>
<evidence type="ECO:0000256" key="3">
    <source>
        <dbReference type="ARBA" id="ARBA00022622"/>
    </source>
</evidence>
<keyword evidence="12" id="KW-1185">Reference proteome</keyword>
<dbReference type="AlphaFoldDB" id="A0A6A6E0U7"/>
<feature type="domain" description="Copper acquisition factor BIM1-like" evidence="10">
    <location>
        <begin position="19"/>
        <end position="202"/>
    </location>
</feature>
<comment type="subcellular location">
    <subcellularLocation>
        <location evidence="1">Cell membrane</location>
        <topology evidence="1">Lipid-anchor</topology>
        <topology evidence="1">GPI-anchor</topology>
    </subcellularLocation>
</comment>
<dbReference type="PANTHER" id="PTHR34992:SF10">
    <property type="entry name" value="COPPER ACQUISITION FACTOR BIM1-LIKE DOMAIN-CONTAINING PROTEIN"/>
    <property type="match status" value="1"/>
</dbReference>
<evidence type="ECO:0000256" key="1">
    <source>
        <dbReference type="ARBA" id="ARBA00004609"/>
    </source>
</evidence>
<evidence type="ECO:0000259" key="10">
    <source>
        <dbReference type="Pfam" id="PF20238"/>
    </source>
</evidence>
<dbReference type="InterPro" id="IPR046530">
    <property type="entry name" value="BIM1-like_dom"/>
</dbReference>
<evidence type="ECO:0000256" key="4">
    <source>
        <dbReference type="ARBA" id="ARBA00022729"/>
    </source>
</evidence>
<dbReference type="EMBL" id="ML994639">
    <property type="protein sequence ID" value="KAF2184098.1"/>
    <property type="molecule type" value="Genomic_DNA"/>
</dbReference>